<feature type="compositionally biased region" description="Basic and acidic residues" evidence="1">
    <location>
        <begin position="44"/>
        <end position="74"/>
    </location>
</feature>
<name>A0ABU3U069_9FIRM</name>
<dbReference type="RefSeq" id="WP_249237712.1">
    <property type="nucleotide sequence ID" value="NZ_CP094473.1"/>
</dbReference>
<accession>A0ABU3U069</accession>
<keyword evidence="2" id="KW-0732">Signal</keyword>
<proteinExistence type="predicted"/>
<sequence length="298" mass="32265">MRLYKKAAAVLLAAAMAVSMMTACGGSNGGGNPENPDSKPGVTDPEKPGDGKDDNKGDDKKDDTALPDLDKEDGIDISWQSSKAGQYVQWLNSKQSYSMTTSTTVAGSADKLVTFSAVSNGKTYSKVIEDGIDSSDVTGMAMLNTGKYTYQMYPKVKIAFKGENKTSSSDDSTTKIDTALSVKKGTKTYNGKTYYAEKITAIVSEGDKKTTQVMTYCLNDQGMPEYIFTKTDRGVAITQISDLKTDVDQKLFEVPSDYEVYITVVSKDGMTSYVAHENGVPLTKEEMEELAKKLSSIQ</sequence>
<organism evidence="3 4">
    <name type="scientific">Faecalibacterium wellingii</name>
    <dbReference type="NCBI Taxonomy" id="2929491"/>
    <lineage>
        <taxon>Bacteria</taxon>
        <taxon>Bacillati</taxon>
        <taxon>Bacillota</taxon>
        <taxon>Clostridia</taxon>
        <taxon>Eubacteriales</taxon>
        <taxon>Oscillospiraceae</taxon>
        <taxon>Faecalibacterium</taxon>
    </lineage>
</organism>
<gene>
    <name evidence="3" type="ORF">RX402_08985</name>
</gene>
<evidence type="ECO:0000313" key="4">
    <source>
        <dbReference type="Proteomes" id="UP001263246"/>
    </source>
</evidence>
<dbReference type="Proteomes" id="UP001263246">
    <property type="component" value="Unassembled WGS sequence"/>
</dbReference>
<reference evidence="3 4" key="1">
    <citation type="submission" date="2023-10" db="EMBL/GenBank/DDBJ databases">
        <title>Host Genetic Regulation of Human Gut Microbial Structural Variation.</title>
        <authorList>
            <person name="Harmsen H.J.M."/>
        </authorList>
    </citation>
    <scope>NUCLEOTIDE SEQUENCE [LARGE SCALE GENOMIC DNA]</scope>
    <source>
        <strain evidence="3 4">HTF-F</strain>
    </source>
</reference>
<comment type="caution">
    <text evidence="3">The sequence shown here is derived from an EMBL/GenBank/DDBJ whole genome shotgun (WGS) entry which is preliminary data.</text>
</comment>
<evidence type="ECO:0000256" key="2">
    <source>
        <dbReference type="SAM" id="SignalP"/>
    </source>
</evidence>
<evidence type="ECO:0000313" key="3">
    <source>
        <dbReference type="EMBL" id="MDU8688875.1"/>
    </source>
</evidence>
<feature type="region of interest" description="Disordered" evidence="1">
    <location>
        <begin position="24"/>
        <end position="74"/>
    </location>
</feature>
<feature type="chain" id="PRO_5046393254" description="DUF4367 domain-containing protein" evidence="2">
    <location>
        <begin position="24"/>
        <end position="298"/>
    </location>
</feature>
<evidence type="ECO:0008006" key="5">
    <source>
        <dbReference type="Google" id="ProtNLM"/>
    </source>
</evidence>
<evidence type="ECO:0000256" key="1">
    <source>
        <dbReference type="SAM" id="MobiDB-lite"/>
    </source>
</evidence>
<keyword evidence="4" id="KW-1185">Reference proteome</keyword>
<protein>
    <recommendedName>
        <fullName evidence="5">DUF4367 domain-containing protein</fullName>
    </recommendedName>
</protein>
<dbReference type="EMBL" id="JAWHPR010000004">
    <property type="protein sequence ID" value="MDU8688875.1"/>
    <property type="molecule type" value="Genomic_DNA"/>
</dbReference>
<dbReference type="PROSITE" id="PS51257">
    <property type="entry name" value="PROKAR_LIPOPROTEIN"/>
    <property type="match status" value="1"/>
</dbReference>
<feature type="signal peptide" evidence="2">
    <location>
        <begin position="1"/>
        <end position="23"/>
    </location>
</feature>